<accession>A0ABU2B537</accession>
<dbReference type="RefSeq" id="WP_277105064.1">
    <property type="nucleotide sequence ID" value="NZ_BAAAJS010000021.1"/>
</dbReference>
<evidence type="ECO:0000256" key="2">
    <source>
        <dbReference type="ARBA" id="ARBA00022801"/>
    </source>
</evidence>
<dbReference type="InterPro" id="IPR051601">
    <property type="entry name" value="Serine_prot/Carboxylest_S33"/>
</dbReference>
<feature type="domain" description="AB hydrolase-1" evidence="3">
    <location>
        <begin position="54"/>
        <end position="213"/>
    </location>
</feature>
<evidence type="ECO:0000256" key="1">
    <source>
        <dbReference type="ARBA" id="ARBA00010088"/>
    </source>
</evidence>
<dbReference type="PRINTS" id="PR00793">
    <property type="entry name" value="PROAMNOPTASE"/>
</dbReference>
<reference evidence="4 5" key="1">
    <citation type="submission" date="2023-07" db="EMBL/GenBank/DDBJ databases">
        <title>Sequencing the genomes of 1000 actinobacteria strains.</title>
        <authorList>
            <person name="Klenk H.-P."/>
        </authorList>
    </citation>
    <scope>NUCLEOTIDE SEQUENCE [LARGE SCALE GENOMIC DNA]</scope>
    <source>
        <strain evidence="4 5">DSM 44508</strain>
    </source>
</reference>
<gene>
    <name evidence="4" type="ORF">J2S37_000049</name>
</gene>
<sequence length="436" mass="48707">MTHTQSSPITYFGHTHIEHTLSVAWDPFTNPEGETFELFAREIIPPGGENYPYLVYLQGGPGFPSPRPTSVGSWMGPALKKYRLLLLDQRGTGRSARIDAVSERISTQQLALLRQEYIVEDAEALRRALGVEKWSLFGQSFGGFCITSYLSAHPESVDTAYLTGGLPTLDKTADDLYRSTYAKLEYRHEQFLKQVPFADARIREIAHHLDNAEELLPTGERLSSRRFRTIGINLGRGTGFLNLAYLLEDPFRIVRGEKRMKTDVLHALGAQLSFGAAPLYAAIHESIYGGVGMPAADLGQRSATRWAADRMREEVEGFAENADPVRADKFYLTGEHIYPWQFDEDPALRPFKDAAMGLAEHHWQRSPYDAAGLAQAPTVAAAVYLDDIFVPFEESMATARTYRDLRLHVTNYFQHDGIGHDGAGIFELLDAAIADH</sequence>
<proteinExistence type="inferred from homology"/>
<keyword evidence="2" id="KW-0378">Hydrolase</keyword>
<keyword evidence="5" id="KW-1185">Reference proteome</keyword>
<dbReference type="Proteomes" id="UP001183619">
    <property type="component" value="Unassembled WGS sequence"/>
</dbReference>
<dbReference type="PANTHER" id="PTHR43248">
    <property type="entry name" value="2-SUCCINYL-6-HYDROXY-2,4-CYCLOHEXADIENE-1-CARBOXYLATE SYNTHASE"/>
    <property type="match status" value="1"/>
</dbReference>
<dbReference type="PANTHER" id="PTHR43248:SF2">
    <property type="entry name" value="PROLYL AMINOPEPTIDASE"/>
    <property type="match status" value="1"/>
</dbReference>
<dbReference type="InterPro" id="IPR002410">
    <property type="entry name" value="Peptidase_S33"/>
</dbReference>
<evidence type="ECO:0000259" key="3">
    <source>
        <dbReference type="Pfam" id="PF00561"/>
    </source>
</evidence>
<dbReference type="InterPro" id="IPR029058">
    <property type="entry name" value="AB_hydrolase_fold"/>
</dbReference>
<dbReference type="EMBL" id="JAVDYF010000001">
    <property type="protein sequence ID" value="MDR7353511.1"/>
    <property type="molecule type" value="Genomic_DNA"/>
</dbReference>
<evidence type="ECO:0000313" key="5">
    <source>
        <dbReference type="Proteomes" id="UP001183619"/>
    </source>
</evidence>
<comment type="caution">
    <text evidence="4">The sequence shown here is derived from an EMBL/GenBank/DDBJ whole genome shotgun (WGS) entry which is preliminary data.</text>
</comment>
<dbReference type="InterPro" id="IPR000073">
    <property type="entry name" value="AB_hydrolase_1"/>
</dbReference>
<dbReference type="SUPFAM" id="SSF53474">
    <property type="entry name" value="alpha/beta-Hydrolases"/>
    <property type="match status" value="1"/>
</dbReference>
<protein>
    <submittedName>
        <fullName evidence="4">Pimeloyl-ACP methyl ester carboxylesterase</fullName>
    </submittedName>
</protein>
<organism evidence="4 5">
    <name type="scientific">Corynebacterium felinum</name>
    <dbReference type="NCBI Taxonomy" id="131318"/>
    <lineage>
        <taxon>Bacteria</taxon>
        <taxon>Bacillati</taxon>
        <taxon>Actinomycetota</taxon>
        <taxon>Actinomycetes</taxon>
        <taxon>Mycobacteriales</taxon>
        <taxon>Corynebacteriaceae</taxon>
        <taxon>Corynebacterium</taxon>
    </lineage>
</organism>
<name>A0ABU2B537_9CORY</name>
<dbReference type="Gene3D" id="3.40.50.1820">
    <property type="entry name" value="alpha/beta hydrolase"/>
    <property type="match status" value="1"/>
</dbReference>
<evidence type="ECO:0000313" key="4">
    <source>
        <dbReference type="EMBL" id="MDR7353511.1"/>
    </source>
</evidence>
<dbReference type="Pfam" id="PF00561">
    <property type="entry name" value="Abhydrolase_1"/>
    <property type="match status" value="1"/>
</dbReference>
<comment type="similarity">
    <text evidence="1">Belongs to the peptidase S33 family.</text>
</comment>